<evidence type="ECO:0000313" key="3">
    <source>
        <dbReference type="Proteomes" id="UP001597548"/>
    </source>
</evidence>
<sequence length="219" mass="25462">MSKLKPNFFLDSIAHLRAHGHLIISDDLLKTTKAEDEDIVLYLEQDFEKECLSFPFKAPKFNPKAALWASKIVYYATLLLLHRKDTKKDLDTMFTDYTGVVDLSAILSVDLTLRFLPQVLLELEAIDPQDPLVPILKQILNTWQFSAIHQTFKVEEIDKHIYLDTLDIKQLFLNRIIDKKAINWANDSQINDILINHLGYYKNDIWKALQPKTVTNEHE</sequence>
<accession>A0ABW5ZRK4</accession>
<dbReference type="EMBL" id="JBHUOS010000007">
    <property type="protein sequence ID" value="MFD2915604.1"/>
    <property type="molecule type" value="Genomic_DNA"/>
</dbReference>
<reference evidence="3" key="1">
    <citation type="journal article" date="2019" name="Int. J. Syst. Evol. Microbiol.">
        <title>The Global Catalogue of Microorganisms (GCM) 10K type strain sequencing project: providing services to taxonomists for standard genome sequencing and annotation.</title>
        <authorList>
            <consortium name="The Broad Institute Genomics Platform"/>
            <consortium name="The Broad Institute Genome Sequencing Center for Infectious Disease"/>
            <person name="Wu L."/>
            <person name="Ma J."/>
        </authorList>
    </citation>
    <scope>NUCLEOTIDE SEQUENCE [LARGE SCALE GENOMIC DNA]</scope>
    <source>
        <strain evidence="3">KCTC 32514</strain>
    </source>
</reference>
<name>A0ABW5ZRK4_9FLAO</name>
<feature type="domain" description="MoxR-vWA-beta-propeller ternary system" evidence="1">
    <location>
        <begin position="9"/>
        <end position="209"/>
    </location>
</feature>
<protein>
    <recommendedName>
        <fullName evidence="1">MoxR-vWA-beta-propeller ternary system domain-containing protein</fullName>
    </recommendedName>
</protein>
<dbReference type="Pfam" id="PF19920">
    <property type="entry name" value="bpX4"/>
    <property type="match status" value="1"/>
</dbReference>
<evidence type="ECO:0000259" key="1">
    <source>
        <dbReference type="Pfam" id="PF19920"/>
    </source>
</evidence>
<evidence type="ECO:0000313" key="2">
    <source>
        <dbReference type="EMBL" id="MFD2915604.1"/>
    </source>
</evidence>
<proteinExistence type="predicted"/>
<keyword evidence="3" id="KW-1185">Reference proteome</keyword>
<dbReference type="Proteomes" id="UP001597548">
    <property type="component" value="Unassembled WGS sequence"/>
</dbReference>
<organism evidence="2 3">
    <name type="scientific">Psychroserpens luteus</name>
    <dbReference type="NCBI Taxonomy" id="1434066"/>
    <lineage>
        <taxon>Bacteria</taxon>
        <taxon>Pseudomonadati</taxon>
        <taxon>Bacteroidota</taxon>
        <taxon>Flavobacteriia</taxon>
        <taxon>Flavobacteriales</taxon>
        <taxon>Flavobacteriaceae</taxon>
        <taxon>Psychroserpens</taxon>
    </lineage>
</organism>
<gene>
    <name evidence="2" type="ORF">ACFS29_08140</name>
</gene>
<comment type="caution">
    <text evidence="2">The sequence shown here is derived from an EMBL/GenBank/DDBJ whole genome shotgun (WGS) entry which is preliminary data.</text>
</comment>
<dbReference type="InterPro" id="IPR045549">
    <property type="entry name" value="bpX4"/>
</dbReference>
<dbReference type="RefSeq" id="WP_194509503.1">
    <property type="nucleotide sequence ID" value="NZ_JADILU010000008.1"/>
</dbReference>